<accession>A0A927GCW6</accession>
<keyword evidence="6" id="KW-0472">Membrane</keyword>
<dbReference type="GO" id="GO:0009279">
    <property type="term" value="C:cell outer membrane"/>
    <property type="evidence" value="ECO:0007669"/>
    <property type="project" value="UniProtKB-SubCell"/>
</dbReference>
<evidence type="ECO:0000256" key="4">
    <source>
        <dbReference type="ARBA" id="ARBA00022525"/>
    </source>
</evidence>
<dbReference type="RefSeq" id="WP_191038722.1">
    <property type="nucleotide sequence ID" value="NZ_JACXAA010000003.1"/>
</dbReference>
<dbReference type="NCBIfam" id="TIGR01376">
    <property type="entry name" value="POMP_repeat"/>
    <property type="match status" value="2"/>
</dbReference>
<keyword evidence="7" id="KW-0998">Cell outer membrane</keyword>
<dbReference type="InterPro" id="IPR013783">
    <property type="entry name" value="Ig-like_fold"/>
</dbReference>
<dbReference type="InterPro" id="IPR059226">
    <property type="entry name" value="Choice_anch_Q_dom"/>
</dbReference>
<dbReference type="PANTHER" id="PTHR11319">
    <property type="entry name" value="G PROTEIN-COUPLED RECEPTOR-RELATED"/>
    <property type="match status" value="1"/>
</dbReference>
<evidence type="ECO:0000256" key="5">
    <source>
        <dbReference type="ARBA" id="ARBA00022729"/>
    </source>
</evidence>
<dbReference type="Gene3D" id="2.60.40.10">
    <property type="entry name" value="Immunoglobulins"/>
    <property type="match status" value="2"/>
</dbReference>
<dbReference type="NCBIfam" id="NF041518">
    <property type="entry name" value="choice_anch_Q"/>
    <property type="match status" value="2"/>
</dbReference>
<reference evidence="8" key="1">
    <citation type="submission" date="2020-09" db="EMBL/GenBank/DDBJ databases">
        <authorList>
            <person name="Kim M.K."/>
        </authorList>
    </citation>
    <scope>NUCLEOTIDE SEQUENCE</scope>
    <source>
        <strain evidence="8">BT704</strain>
    </source>
</reference>
<evidence type="ECO:0000313" key="8">
    <source>
        <dbReference type="EMBL" id="MBD2753084.1"/>
    </source>
</evidence>
<evidence type="ECO:0000256" key="7">
    <source>
        <dbReference type="ARBA" id="ARBA00023237"/>
    </source>
</evidence>
<keyword evidence="5" id="KW-0732">Signal</keyword>
<dbReference type="InterPro" id="IPR011050">
    <property type="entry name" value="Pectin_lyase_fold/virulence"/>
</dbReference>
<proteinExistence type="predicted"/>
<dbReference type="Pfam" id="PF02415">
    <property type="entry name" value="Chlam_PMP"/>
    <property type="match status" value="2"/>
</dbReference>
<keyword evidence="9" id="KW-1185">Reference proteome</keyword>
<name>A0A927GCW6_9BACT</name>
<dbReference type="GO" id="GO:0005576">
    <property type="term" value="C:extracellular region"/>
    <property type="evidence" value="ECO:0007669"/>
    <property type="project" value="UniProtKB-SubCell"/>
</dbReference>
<evidence type="ECO:0000256" key="3">
    <source>
        <dbReference type="ARBA" id="ARBA00004613"/>
    </source>
</evidence>
<dbReference type="InterPro" id="IPR012334">
    <property type="entry name" value="Pectin_lyas_fold"/>
</dbReference>
<dbReference type="AlphaFoldDB" id="A0A927GCW6"/>
<dbReference type="InterPro" id="IPR003368">
    <property type="entry name" value="POMP_repeat"/>
</dbReference>
<keyword evidence="4" id="KW-0964">Secreted</keyword>
<dbReference type="Gene3D" id="2.160.20.10">
    <property type="entry name" value="Single-stranded right-handed beta-helix, Pectin lyase-like"/>
    <property type="match status" value="2"/>
</dbReference>
<gene>
    <name evidence="8" type="ORF">IC230_09310</name>
</gene>
<dbReference type="SUPFAM" id="SSF51126">
    <property type="entry name" value="Pectin lyase-like"/>
    <property type="match status" value="2"/>
</dbReference>
<organism evidence="8 9">
    <name type="scientific">Spirosoma validum</name>
    <dbReference type="NCBI Taxonomy" id="2771355"/>
    <lineage>
        <taxon>Bacteria</taxon>
        <taxon>Pseudomonadati</taxon>
        <taxon>Bacteroidota</taxon>
        <taxon>Cytophagia</taxon>
        <taxon>Cytophagales</taxon>
        <taxon>Cytophagaceae</taxon>
        <taxon>Spirosoma</taxon>
    </lineage>
</organism>
<comment type="caution">
    <text evidence="8">The sequence shown here is derived from an EMBL/GenBank/DDBJ whole genome shotgun (WGS) entry which is preliminary data.</text>
</comment>
<protein>
    <submittedName>
        <fullName evidence="8">Right-handed parallel beta-helix repeat-containing protein</fullName>
    </submittedName>
</protein>
<evidence type="ECO:0000256" key="1">
    <source>
        <dbReference type="ARBA" id="ARBA00004196"/>
    </source>
</evidence>
<comment type="subcellular location">
    <subcellularLocation>
        <location evidence="1">Cell envelope</location>
    </subcellularLocation>
    <subcellularLocation>
        <location evidence="2">Cell outer membrane</location>
    </subcellularLocation>
    <subcellularLocation>
        <location evidence="3">Secreted</location>
    </subcellularLocation>
</comment>
<dbReference type="EMBL" id="JACXAA010000003">
    <property type="protein sequence ID" value="MBD2753084.1"/>
    <property type="molecule type" value="Genomic_DNA"/>
</dbReference>
<evidence type="ECO:0000313" key="9">
    <source>
        <dbReference type="Proteomes" id="UP000653797"/>
    </source>
</evidence>
<dbReference type="PANTHER" id="PTHR11319:SF35">
    <property type="entry name" value="OUTER MEMBRANE PROTEIN PMPC-RELATED"/>
    <property type="match status" value="1"/>
</dbReference>
<evidence type="ECO:0000256" key="6">
    <source>
        <dbReference type="ARBA" id="ARBA00023136"/>
    </source>
</evidence>
<evidence type="ECO:0000256" key="2">
    <source>
        <dbReference type="ARBA" id="ARBA00004442"/>
    </source>
</evidence>
<sequence length="1001" mass="105234">MMHRLQLDKILFILLITLSSLLWGLGAQAQSIRYVREFGTGDGRSWDDASSDLQAMIDDPGAQQVWVAQGNYKPTTTTDRSISFKMKEGVAIYGGFSSSGNPSSLRERNPNNFMTVLDGDIGRLLDKTDNSYHVIRSYGLTNSAILDGFLITNGYANSNWPDYGGAGMLNNYSSPTLRNCVFYFNEAKIAGGAMGNEKSSPLLINCVFIDNKAGIGGAIENYNSAPMFINVTFSRNSASTSGGAIWNDESTTSLTNCVLFENGGKKTLDSRGLQTYTGVTATYTLFDESVTGYSGTNNLTTTTNPFRLSTMIDVELNPCSPAVNGGSNAANTTPIDLAGNPRIFGAAIDMGAYELQTPSKNGLTITLPSVTTAVVDQPLSLSFTASGGTPPYRFGVLDTTLPASFTLSEAGVLSGALTQAGTYTLTVLAQETAGCTATSGVYTLTTAPIRYVRQGGTGDGSSWALASGDLQAMINVPGDHQVWVAQGTYKPTTTTDRSISFSMKNKVTIYGGFAPTGTSTTLAERMPGRYTTLLSGDIGLPDVNADNSYHVINNGQVIDRSAILDGFTISYGNADDDQTNNFQKYGGGMLNHGAHPTIRNCLFSHNAAISGGGIMNFLASAPTLINCAFTSNTAREDGGAIYFNNSRNVRLINCSFLTNSAGQGGAVHSGYSSYTIVNGVVFGNGAGNTIQNVASDVTITNSLLEPSVTNYAGSNNLLTSLNPFVSTTEARLNSCSSAINAGNNAANTTTTDLAGNPRIFGTAIDMGASEFQYTQIAITLPSVNTALAGQPFSQPFTISGSSAPYRFNVLSSDLPPSLSLSRTGVLSGTPTQAGSFTLAVQVKHDEGCMIISPVYSLSVSPPAPDLVPILYARPSTVFNNQPVTVVVDIVEIGGASANTPITLRITKQTALDLSLPASATAVGGREVDNSHWRLSTDNPNYYVLTTTQPLAAGSKLSVGLSGMLMAGTSVGTFTISGVVEPVVGETRINNNIDADKVNSFQ</sequence>
<dbReference type="Proteomes" id="UP000653797">
    <property type="component" value="Unassembled WGS sequence"/>
</dbReference>